<dbReference type="Pfam" id="PF07693">
    <property type="entry name" value="KAP_NTPase"/>
    <property type="match status" value="1"/>
</dbReference>
<sequence length="592" mass="71025">MYITIDKIAEFLTSKSRVCLTINGHWGIGKTHLWKQVEEKINADKKVVYIDLFGKESYKQILEEIVFKIHQNYNKTVNVTSRIISKTINIKSAGIININPDAIFSFLKKEDFNNIIVCFDNIERRSDNLSLKEILGLVNLLKEDKECSVVLILNKNELNKQEDNAKNNMQTSSNDKTQHDAKQNNNDWYQEYKEKVIDYKVCLKDNDEIAKALIEEAFMQDEKLIRDNGLKSNLVDIVLKHYQDICDSNLRLLLKILEHIKYFNERCFQSHYDKTIKEEFIIVIHEHYLAIFNAVKDFYIQRKEKRNLSNMYIYDIVTRYLNNFFIINDNDEKKLNDIIIRQLSSKLLLTFEKTYTTYFDEGGSDADFKNKIENILQIRDNKLEVFAKDLNSEKFLKTIYWFKQIIKSDQEVSEEYKKGYFEKIDKIIQILIKEQYPYYSKRIKLLIAFSKQCKKIYSEITKKHNNEDKLKIFKYNIKEYPHIFHFVNIDKFNQYEIKSIKDAFYNDKYFLKNFIDFFRLVPKKNPIPKGDHNLNRYTDTDSKEYEKIFKKNNLFLAFIEYINENKYKKQIFIKDRRVNNDKSNILSKLFYL</sequence>
<evidence type="ECO:0000313" key="4">
    <source>
        <dbReference type="EMBL" id="EAK3958297.1"/>
    </source>
</evidence>
<gene>
    <name evidence="4" type="ORF">C1418_00335</name>
    <name evidence="3" type="ORF">E8P16_06330</name>
</gene>
<evidence type="ECO:0000313" key="5">
    <source>
        <dbReference type="Proteomes" id="UP000349590"/>
    </source>
</evidence>
<evidence type="ECO:0000256" key="1">
    <source>
        <dbReference type="SAM" id="MobiDB-lite"/>
    </source>
</evidence>
<dbReference type="RefSeq" id="WP_002858176.1">
    <property type="nucleotide sequence ID" value="NZ_AP028374.1"/>
</dbReference>
<evidence type="ECO:0000259" key="2">
    <source>
        <dbReference type="Pfam" id="PF07693"/>
    </source>
</evidence>
<dbReference type="InterPro" id="IPR011646">
    <property type="entry name" value="KAP_P-loop"/>
</dbReference>
<evidence type="ECO:0000313" key="6">
    <source>
        <dbReference type="Proteomes" id="UP000410873"/>
    </source>
</evidence>
<dbReference type="Proteomes" id="UP000410873">
    <property type="component" value="Unassembled WGS sequence"/>
</dbReference>
<protein>
    <submittedName>
        <fullName evidence="3">NTPase KAP</fullName>
    </submittedName>
</protein>
<feature type="compositionally biased region" description="Polar residues" evidence="1">
    <location>
        <begin position="166"/>
        <end position="175"/>
    </location>
</feature>
<dbReference type="Proteomes" id="UP000349590">
    <property type="component" value="Unassembled WGS sequence"/>
</dbReference>
<feature type="region of interest" description="Disordered" evidence="1">
    <location>
        <begin position="162"/>
        <end position="184"/>
    </location>
</feature>
<feature type="domain" description="KAP NTPase" evidence="2">
    <location>
        <begin position="6"/>
        <end position="80"/>
    </location>
</feature>
<dbReference type="EMBL" id="AACCII010000007">
    <property type="protein sequence ID" value="EAJ9719059.1"/>
    <property type="molecule type" value="Genomic_DNA"/>
</dbReference>
<reference evidence="3 5" key="1">
    <citation type="submission" date="2019-04" db="EMBL/GenBank/DDBJ databases">
        <authorList>
            <consortium name="PulseNet: The National Subtyping Network for Foodborne Disease Surveillance"/>
            <person name="Tarr C.L."/>
            <person name="Trees E."/>
            <person name="Katz L.S."/>
            <person name="Carleton-Romer H.A."/>
            <person name="Stroika S."/>
            <person name="Kucerova Z."/>
            <person name="Roache K.F."/>
            <person name="Sabol A.L."/>
            <person name="Besser J."/>
            <person name="Gerner-Smidt P."/>
        </authorList>
    </citation>
    <scope>NUCLEOTIDE SEQUENCE [LARGE SCALE GENOMIC DNA]</scope>
    <source>
        <strain evidence="4 6">PNUSAC003589</strain>
        <strain evidence="3 5">PNUSAC009041</strain>
    </source>
</reference>
<organism evidence="3 5">
    <name type="scientific">Campylobacter jejuni</name>
    <dbReference type="NCBI Taxonomy" id="197"/>
    <lineage>
        <taxon>Bacteria</taxon>
        <taxon>Pseudomonadati</taxon>
        <taxon>Campylobacterota</taxon>
        <taxon>Epsilonproteobacteria</taxon>
        <taxon>Campylobacterales</taxon>
        <taxon>Campylobacteraceae</taxon>
        <taxon>Campylobacter</taxon>
    </lineage>
</organism>
<dbReference type="SUPFAM" id="SSF52540">
    <property type="entry name" value="P-loop containing nucleoside triphosphate hydrolases"/>
    <property type="match status" value="1"/>
</dbReference>
<name>A0A2R4D438_CAMJU</name>
<dbReference type="Gene3D" id="3.40.50.300">
    <property type="entry name" value="P-loop containing nucleotide triphosphate hydrolases"/>
    <property type="match status" value="1"/>
</dbReference>
<evidence type="ECO:0000313" key="3">
    <source>
        <dbReference type="EMBL" id="EAJ9719059.1"/>
    </source>
</evidence>
<dbReference type="EMBL" id="AACFWJ010000001">
    <property type="protein sequence ID" value="EAK3958297.1"/>
    <property type="molecule type" value="Genomic_DNA"/>
</dbReference>
<proteinExistence type="predicted"/>
<dbReference type="InterPro" id="IPR027417">
    <property type="entry name" value="P-loop_NTPase"/>
</dbReference>
<dbReference type="AlphaFoldDB" id="A0A2R4D438"/>
<accession>A0A2R4D438</accession>
<comment type="caution">
    <text evidence="3">The sequence shown here is derived from an EMBL/GenBank/DDBJ whole genome shotgun (WGS) entry which is preliminary data.</text>
</comment>